<dbReference type="EnsemblPlants" id="MELO3C030994.2.1">
    <property type="protein sequence ID" value="MELO3C030994.2.1"/>
    <property type="gene ID" value="MELO3C030994.2"/>
</dbReference>
<protein>
    <submittedName>
        <fullName evidence="1">Uncharacterized protein</fullName>
    </submittedName>
</protein>
<accession>A0A9I9EAD5</accession>
<name>A0A9I9EAD5_CUCME</name>
<proteinExistence type="predicted"/>
<dbReference type="AlphaFoldDB" id="A0A9I9EAD5"/>
<organism evidence="1">
    <name type="scientific">Cucumis melo</name>
    <name type="common">Muskmelon</name>
    <dbReference type="NCBI Taxonomy" id="3656"/>
    <lineage>
        <taxon>Eukaryota</taxon>
        <taxon>Viridiplantae</taxon>
        <taxon>Streptophyta</taxon>
        <taxon>Embryophyta</taxon>
        <taxon>Tracheophyta</taxon>
        <taxon>Spermatophyta</taxon>
        <taxon>Magnoliopsida</taxon>
        <taxon>eudicotyledons</taxon>
        <taxon>Gunneridae</taxon>
        <taxon>Pentapetalae</taxon>
        <taxon>rosids</taxon>
        <taxon>fabids</taxon>
        <taxon>Cucurbitales</taxon>
        <taxon>Cucurbitaceae</taxon>
        <taxon>Benincaseae</taxon>
        <taxon>Cucumis</taxon>
    </lineage>
</organism>
<dbReference type="Gramene" id="MELO3C030994.2.1">
    <property type="protein sequence ID" value="MELO3C030994.2.1"/>
    <property type="gene ID" value="MELO3C030994.2"/>
</dbReference>
<evidence type="ECO:0000313" key="1">
    <source>
        <dbReference type="EnsemblPlants" id="MELO3C030994.2.1"/>
    </source>
</evidence>
<reference evidence="1" key="1">
    <citation type="submission" date="2023-03" db="UniProtKB">
        <authorList>
            <consortium name="EnsemblPlants"/>
        </authorList>
    </citation>
    <scope>IDENTIFICATION</scope>
</reference>
<sequence length="115" mass="12724">MRLETPSHLATTAKIYNCKSLGFQGVQGMMAVRIDLEVCHILQLRGILENSWFLLHFCANEDCLMLPTARNELDGTSSLTGKAIDVTLVTGLMHIKSLNLSIPLVLIRLRSTSRG</sequence>